<feature type="transmembrane region" description="Helical" evidence="1">
    <location>
        <begin position="63"/>
        <end position="85"/>
    </location>
</feature>
<feature type="transmembrane region" description="Helical" evidence="1">
    <location>
        <begin position="91"/>
        <end position="110"/>
    </location>
</feature>
<feature type="transmembrane region" description="Helical" evidence="1">
    <location>
        <begin position="275"/>
        <end position="296"/>
    </location>
</feature>
<dbReference type="AlphaFoldDB" id="A0A023HC05"/>
<proteinExistence type="predicted"/>
<geneLocation type="chloroplast" evidence="2"/>
<keyword evidence="2" id="KW-0150">Chloroplast</keyword>
<evidence type="ECO:0000313" key="2">
    <source>
        <dbReference type="EMBL" id="AGH28963.1"/>
    </source>
</evidence>
<feature type="transmembrane region" description="Helical" evidence="1">
    <location>
        <begin position="235"/>
        <end position="255"/>
    </location>
</feature>
<keyword evidence="1" id="KW-1133">Transmembrane helix</keyword>
<evidence type="ECO:0000256" key="1">
    <source>
        <dbReference type="SAM" id="Phobius"/>
    </source>
</evidence>
<reference evidence="2" key="1">
    <citation type="journal article" date="2014" name="Genome Biol. Evol.">
        <title>Serial gene losses and foreign DNA underlie size and sequence variation in the plastid genomes of diatoms.</title>
        <authorList>
            <person name="Ruck E.C."/>
            <person name="Nakov T."/>
            <person name="Jansen R.K."/>
            <person name="Theriot E.C."/>
            <person name="Alverson A.J."/>
        </authorList>
    </citation>
    <scope>NUCLEOTIDE SEQUENCE</scope>
    <source>
        <strain evidence="2">Ccmp1797</strain>
    </source>
</reference>
<dbReference type="RefSeq" id="YP_009029432.1">
    <property type="nucleotide sequence ID" value="NC_024085.1"/>
</dbReference>
<organism evidence="2">
    <name type="scientific">Lithodesmium undulatum</name>
    <name type="common">Marine centric diatom</name>
    <dbReference type="NCBI Taxonomy" id="59812"/>
    <lineage>
        <taxon>Eukaryota</taxon>
        <taxon>Sar</taxon>
        <taxon>Stramenopiles</taxon>
        <taxon>Ochrophyta</taxon>
        <taxon>Bacillariophyta</taxon>
        <taxon>Mediophyceae</taxon>
        <taxon>Lithodesmiophycidae</taxon>
        <taxon>Lithodesmiales</taxon>
        <taxon>Lithodesmiaceae</taxon>
        <taxon>Lithodesmium</taxon>
    </lineage>
</organism>
<sequence>MTIFNQNKFLNFLGIENTNSPDYISYSTDYDFLGKPEIVTSDVPFETVRTIFRDIYLHYRDGLGIAQIENLVLFILFIRFILLAIRYNLKTSFYITCICFCSATLWYYQLTDLGMWYGKMLRLNPLTTKFGVDFINFTNIQAQLGKEMQNEGPIRSFTRAITADDGYHRIDPISMIFSRIPSGIREITDKIYYILFEDVIKIFWKDLWPPFREAFPLIAWSIVTRRLRRYCPYMIRWYWTLGIINDWAGFFWREFIRRGQEYLSYGTPEPIEESLLIVLIASGAAIHFSYIIFGLIHAALGQYFYIPFLVENAELHVGRRPVDSIYSGGLTAWQDPYEKNYNKRRFIPKLWYGWFGRGSAPNTERYGMNERQETMKFYRKRRKKFWKKLRSRIRRFFTRS</sequence>
<dbReference type="Pfam" id="PF17088">
    <property type="entry name" value="YCF90"/>
    <property type="match status" value="1"/>
</dbReference>
<accession>A0A023HC05</accession>
<keyword evidence="2" id="KW-0934">Plastid</keyword>
<dbReference type="InterPro" id="IPR031383">
    <property type="entry name" value="Ycf90"/>
</dbReference>
<gene>
    <name evidence="2" type="primary">ycf90</name>
</gene>
<protein>
    <submittedName>
        <fullName evidence="2">Uncharacterized protein</fullName>
    </submittedName>
</protein>
<dbReference type="GeneID" id="19740514"/>
<keyword evidence="1" id="KW-0812">Transmembrane</keyword>
<name>A0A023HC05_LITUN</name>
<dbReference type="EMBL" id="KC509525">
    <property type="protein sequence ID" value="AGH28963.1"/>
    <property type="molecule type" value="Genomic_DNA"/>
</dbReference>
<keyword evidence="1" id="KW-0472">Membrane</keyword>